<keyword evidence="1" id="KW-0472">Membrane</keyword>
<keyword evidence="3" id="KW-1185">Reference proteome</keyword>
<evidence type="ECO:0000313" key="3">
    <source>
        <dbReference type="Proteomes" id="UP000053257"/>
    </source>
</evidence>
<protein>
    <submittedName>
        <fullName evidence="2">Uncharacterized protein</fullName>
    </submittedName>
</protein>
<name>A0A0C3S9K8_PHLG1</name>
<evidence type="ECO:0000313" key="2">
    <source>
        <dbReference type="EMBL" id="KIP08387.1"/>
    </source>
</evidence>
<gene>
    <name evidence="2" type="ORF">PHLGIDRAFT_380256</name>
</gene>
<keyword evidence="1" id="KW-1133">Transmembrane helix</keyword>
<keyword evidence="1" id="KW-0812">Transmembrane</keyword>
<organism evidence="2 3">
    <name type="scientific">Phlebiopsis gigantea (strain 11061_1 CR5-6)</name>
    <name type="common">White-rot fungus</name>
    <name type="synonym">Peniophora gigantea</name>
    <dbReference type="NCBI Taxonomy" id="745531"/>
    <lineage>
        <taxon>Eukaryota</taxon>
        <taxon>Fungi</taxon>
        <taxon>Dikarya</taxon>
        <taxon>Basidiomycota</taxon>
        <taxon>Agaricomycotina</taxon>
        <taxon>Agaricomycetes</taxon>
        <taxon>Polyporales</taxon>
        <taxon>Phanerochaetaceae</taxon>
        <taxon>Phlebiopsis</taxon>
    </lineage>
</organism>
<reference evidence="2 3" key="1">
    <citation type="journal article" date="2014" name="PLoS Genet.">
        <title>Analysis of the Phlebiopsis gigantea genome, transcriptome and secretome provides insight into its pioneer colonization strategies of wood.</title>
        <authorList>
            <person name="Hori C."/>
            <person name="Ishida T."/>
            <person name="Igarashi K."/>
            <person name="Samejima M."/>
            <person name="Suzuki H."/>
            <person name="Master E."/>
            <person name="Ferreira P."/>
            <person name="Ruiz-Duenas F.J."/>
            <person name="Held B."/>
            <person name="Canessa P."/>
            <person name="Larrondo L.F."/>
            <person name="Schmoll M."/>
            <person name="Druzhinina I.S."/>
            <person name="Kubicek C.P."/>
            <person name="Gaskell J.A."/>
            <person name="Kersten P."/>
            <person name="St John F."/>
            <person name="Glasner J."/>
            <person name="Sabat G."/>
            <person name="Splinter BonDurant S."/>
            <person name="Syed K."/>
            <person name="Yadav J."/>
            <person name="Mgbeahuruike A.C."/>
            <person name="Kovalchuk A."/>
            <person name="Asiegbu F.O."/>
            <person name="Lackner G."/>
            <person name="Hoffmeister D."/>
            <person name="Rencoret J."/>
            <person name="Gutierrez A."/>
            <person name="Sun H."/>
            <person name="Lindquist E."/>
            <person name="Barry K."/>
            <person name="Riley R."/>
            <person name="Grigoriev I.V."/>
            <person name="Henrissat B."/>
            <person name="Kues U."/>
            <person name="Berka R.M."/>
            <person name="Martinez A.T."/>
            <person name="Covert S.F."/>
            <person name="Blanchette R.A."/>
            <person name="Cullen D."/>
        </authorList>
    </citation>
    <scope>NUCLEOTIDE SEQUENCE [LARGE SCALE GENOMIC DNA]</scope>
    <source>
        <strain evidence="2 3">11061_1 CR5-6</strain>
    </source>
</reference>
<feature type="transmembrane region" description="Helical" evidence="1">
    <location>
        <begin position="35"/>
        <end position="58"/>
    </location>
</feature>
<dbReference type="AlphaFoldDB" id="A0A0C3S9K8"/>
<dbReference type="HOGENOM" id="CLU_2484084_0_0_1"/>
<sequence>MYSLGVSFSWPLSFILAHMQSWLSFVHSLPPSCNIVYITTVFLFSLNHTYAALLSIAFDHTCLSLTSTIYGFSNIAMEIATFIEHGA</sequence>
<dbReference type="EMBL" id="KN840480">
    <property type="protein sequence ID" value="KIP08387.1"/>
    <property type="molecule type" value="Genomic_DNA"/>
</dbReference>
<accession>A0A0C3S9K8</accession>
<dbReference type="Proteomes" id="UP000053257">
    <property type="component" value="Unassembled WGS sequence"/>
</dbReference>
<proteinExistence type="predicted"/>
<evidence type="ECO:0000256" key="1">
    <source>
        <dbReference type="SAM" id="Phobius"/>
    </source>
</evidence>